<evidence type="ECO:0000313" key="9">
    <source>
        <dbReference type="EMBL" id="QQK77779.1"/>
    </source>
</evidence>
<proteinExistence type="predicted"/>
<dbReference type="PANTHER" id="PTHR33362:SF3">
    <property type="entry name" value="SIALIC ACID TRAP TRANSPORTER PERMEASE PROTEIN SIAT"/>
    <property type="match status" value="1"/>
</dbReference>
<dbReference type="PIRSF" id="PIRSF006066">
    <property type="entry name" value="HI0050"/>
    <property type="match status" value="1"/>
</dbReference>
<dbReference type="Proteomes" id="UP000595823">
    <property type="component" value="Chromosome"/>
</dbReference>
<dbReference type="GO" id="GO:0022857">
    <property type="term" value="F:transmembrane transporter activity"/>
    <property type="evidence" value="ECO:0007669"/>
    <property type="project" value="TreeGrafter"/>
</dbReference>
<dbReference type="RefSeq" id="WP_200125443.1">
    <property type="nucleotide sequence ID" value="NZ_CP054705.1"/>
</dbReference>
<evidence type="ECO:0000256" key="3">
    <source>
        <dbReference type="ARBA" id="ARBA00022519"/>
    </source>
</evidence>
<dbReference type="GO" id="GO:0005886">
    <property type="term" value="C:plasma membrane"/>
    <property type="evidence" value="ECO:0007669"/>
    <property type="project" value="UniProtKB-SubCell"/>
</dbReference>
<name>A0A7T7CD97_9BACI</name>
<dbReference type="PANTHER" id="PTHR33362">
    <property type="entry name" value="SIALIC ACID TRAP TRANSPORTER PERMEASE PROTEIN SIAT-RELATED"/>
    <property type="match status" value="1"/>
</dbReference>
<keyword evidence="3" id="KW-0997">Cell inner membrane</keyword>
<evidence type="ECO:0000256" key="5">
    <source>
        <dbReference type="ARBA" id="ARBA00022989"/>
    </source>
</evidence>
<evidence type="ECO:0000256" key="7">
    <source>
        <dbReference type="SAM" id="Phobius"/>
    </source>
</evidence>
<dbReference type="Pfam" id="PF06808">
    <property type="entry name" value="DctM"/>
    <property type="match status" value="1"/>
</dbReference>
<evidence type="ECO:0000256" key="6">
    <source>
        <dbReference type="ARBA" id="ARBA00023136"/>
    </source>
</evidence>
<keyword evidence="6 7" id="KW-0472">Membrane</keyword>
<feature type="transmembrane region" description="Helical" evidence="7">
    <location>
        <begin position="314"/>
        <end position="331"/>
    </location>
</feature>
<feature type="transmembrane region" description="Helical" evidence="7">
    <location>
        <begin position="394"/>
        <end position="415"/>
    </location>
</feature>
<evidence type="ECO:0000256" key="4">
    <source>
        <dbReference type="ARBA" id="ARBA00022692"/>
    </source>
</evidence>
<evidence type="ECO:0000313" key="10">
    <source>
        <dbReference type="Proteomes" id="UP000595823"/>
    </source>
</evidence>
<feature type="transmembrane region" description="Helical" evidence="7">
    <location>
        <begin position="168"/>
        <end position="193"/>
    </location>
</feature>
<comment type="subcellular location">
    <subcellularLocation>
        <location evidence="1">Cell inner membrane</location>
        <topology evidence="1">Multi-pass membrane protein</topology>
    </subcellularLocation>
</comment>
<keyword evidence="2" id="KW-1003">Cell membrane</keyword>
<keyword evidence="10" id="KW-1185">Reference proteome</keyword>
<feature type="transmembrane region" description="Helical" evidence="7">
    <location>
        <begin position="360"/>
        <end position="382"/>
    </location>
</feature>
<sequence>MVSTLFIVLLILFVLTVPVAVSLGLASILSLWVGDRPLSLVPQYLFQGLDSFTLMAAPFFILAGFLMQSGGISKRLINFANALIGWARGGLASAAVLTSMFFSTMSGSSSATTAAVGQTLIPAMEKKGYTKKFAAATVASSGELGAILPPSLSLIMYGLVANVSIGSLFIAGILPGIFIGITLILTVIIWASVKKYDNAEKLNLSEWLKSVGQTFLDSILAFLMPFLILGGIYLGWFTPTEAAVVAVVYGFIIGFFVYREITIKDVGNILANSALISAILLLIVGFANVFSYILTSNQMPHQLAEIIQGISENPIVFLLLVNVLLLFIGMFMETLTSVIILGPILAPIALQYGIDPVHFGIIMIVNLAVGMITPPIGVNLFVASEIAKIPFEQIIKPISIFLGVLIVNILIITYLPGISLWLLPE</sequence>
<evidence type="ECO:0000259" key="8">
    <source>
        <dbReference type="Pfam" id="PF06808"/>
    </source>
</evidence>
<feature type="transmembrane region" description="Helical" evidence="7">
    <location>
        <begin position="270"/>
        <end position="294"/>
    </location>
</feature>
<dbReference type="NCBIfam" id="TIGR00786">
    <property type="entry name" value="dctM"/>
    <property type="match status" value="1"/>
</dbReference>
<keyword evidence="4 7" id="KW-0812">Transmembrane</keyword>
<feature type="domain" description="TRAP C4-dicarboxylate transport system permease DctM subunit" evidence="8">
    <location>
        <begin position="6"/>
        <end position="418"/>
    </location>
</feature>
<accession>A0A7T7CD97</accession>
<evidence type="ECO:0000256" key="2">
    <source>
        <dbReference type="ARBA" id="ARBA00022475"/>
    </source>
</evidence>
<organism evidence="9 10">
    <name type="scientific">Salicibibacter cibarius</name>
    <dbReference type="NCBI Taxonomy" id="2743000"/>
    <lineage>
        <taxon>Bacteria</taxon>
        <taxon>Bacillati</taxon>
        <taxon>Bacillota</taxon>
        <taxon>Bacilli</taxon>
        <taxon>Bacillales</taxon>
        <taxon>Bacillaceae</taxon>
        <taxon>Salicibibacter</taxon>
    </lineage>
</organism>
<dbReference type="InterPro" id="IPR004681">
    <property type="entry name" value="TRAP_DctM"/>
</dbReference>
<evidence type="ECO:0000256" key="1">
    <source>
        <dbReference type="ARBA" id="ARBA00004429"/>
    </source>
</evidence>
<dbReference type="KEGG" id="scia:HUG15_20825"/>
<dbReference type="AlphaFoldDB" id="A0A7T7CD97"/>
<protein>
    <submittedName>
        <fullName evidence="9">TRAP transporter large permease</fullName>
    </submittedName>
</protein>
<feature type="transmembrane region" description="Helical" evidence="7">
    <location>
        <begin position="44"/>
        <end position="67"/>
    </location>
</feature>
<keyword evidence="5 7" id="KW-1133">Transmembrane helix</keyword>
<dbReference type="InterPro" id="IPR010656">
    <property type="entry name" value="DctM"/>
</dbReference>
<feature type="transmembrane region" description="Helical" evidence="7">
    <location>
        <begin position="242"/>
        <end position="258"/>
    </location>
</feature>
<dbReference type="EMBL" id="CP054705">
    <property type="protein sequence ID" value="QQK77779.1"/>
    <property type="molecule type" value="Genomic_DNA"/>
</dbReference>
<feature type="transmembrane region" description="Helical" evidence="7">
    <location>
        <begin position="79"/>
        <end position="102"/>
    </location>
</feature>
<feature type="transmembrane region" description="Helical" evidence="7">
    <location>
        <begin position="214"/>
        <end position="236"/>
    </location>
</feature>
<reference evidence="9 10" key="1">
    <citation type="submission" date="2020-06" db="EMBL/GenBank/DDBJ databases">
        <title>Genomic analysis of Salicibibacter sp. NKC5-3.</title>
        <authorList>
            <person name="Oh Y.J."/>
        </authorList>
    </citation>
    <scope>NUCLEOTIDE SEQUENCE [LARGE SCALE GENOMIC DNA]</scope>
    <source>
        <strain evidence="9 10">NKC5-3</strain>
    </source>
</reference>
<gene>
    <name evidence="9" type="ORF">HUG15_20825</name>
</gene>